<dbReference type="OrthoDB" id="645009at2"/>
<gene>
    <name evidence="2" type="ORF">FEM33_22345</name>
</gene>
<organism evidence="2 3">
    <name type="scientific">Dyadobacter flavalbus</name>
    <dbReference type="NCBI Taxonomy" id="2579942"/>
    <lineage>
        <taxon>Bacteria</taxon>
        <taxon>Pseudomonadati</taxon>
        <taxon>Bacteroidota</taxon>
        <taxon>Cytophagia</taxon>
        <taxon>Cytophagales</taxon>
        <taxon>Spirosomataceae</taxon>
        <taxon>Dyadobacter</taxon>
    </lineage>
</organism>
<accession>A0A5M8QDE1</accession>
<feature type="signal peptide" evidence="1">
    <location>
        <begin position="1"/>
        <end position="26"/>
    </location>
</feature>
<dbReference type="AlphaFoldDB" id="A0A5M8QDE1"/>
<reference evidence="2 3" key="1">
    <citation type="submission" date="2019-05" db="EMBL/GenBank/DDBJ databases">
        <authorList>
            <person name="Qu J.-H."/>
        </authorList>
    </citation>
    <scope>NUCLEOTIDE SEQUENCE [LARGE SCALE GENOMIC DNA]</scope>
    <source>
        <strain evidence="2 3">NS28</strain>
    </source>
</reference>
<dbReference type="SUPFAM" id="SSF51294">
    <property type="entry name" value="Hedgehog/intein (Hint) domain"/>
    <property type="match status" value="1"/>
</dbReference>
<keyword evidence="1" id="KW-0732">Signal</keyword>
<sequence>MRKVAVFTTLLVISFSSLFAPSESLAAGIKTKPFHFLRKHKNSRFFSANAAVTMADGSIKRIADVKVGEHVQTFKNGRNMITEVKHIDVYDKPASALTAVYLKPAGKKADQKTMVPAILLEAAPQHYVQTRHGKKRMSKLSKNDILYRYEPLTGVVSSWKVGAVQENARKISKAYNLETADGTFLVGNVVVANN</sequence>
<evidence type="ECO:0000313" key="2">
    <source>
        <dbReference type="EMBL" id="KAA6434029.1"/>
    </source>
</evidence>
<keyword evidence="3" id="KW-1185">Reference proteome</keyword>
<dbReference type="EMBL" id="VBSN01000069">
    <property type="protein sequence ID" value="KAA6434029.1"/>
    <property type="molecule type" value="Genomic_DNA"/>
</dbReference>
<dbReference type="CDD" id="cd00081">
    <property type="entry name" value="Hint"/>
    <property type="match status" value="1"/>
</dbReference>
<proteinExistence type="predicted"/>
<comment type="caution">
    <text evidence="2">The sequence shown here is derived from an EMBL/GenBank/DDBJ whole genome shotgun (WGS) entry which is preliminary data.</text>
</comment>
<dbReference type="InterPro" id="IPR036844">
    <property type="entry name" value="Hint_dom_sf"/>
</dbReference>
<dbReference type="RefSeq" id="WP_139014198.1">
    <property type="nucleotide sequence ID" value="NZ_VBSN01000069.1"/>
</dbReference>
<name>A0A5M8QDE1_9BACT</name>
<evidence type="ECO:0008006" key="4">
    <source>
        <dbReference type="Google" id="ProtNLM"/>
    </source>
</evidence>
<evidence type="ECO:0000313" key="3">
    <source>
        <dbReference type="Proteomes" id="UP000323994"/>
    </source>
</evidence>
<dbReference type="Proteomes" id="UP000323994">
    <property type="component" value="Unassembled WGS sequence"/>
</dbReference>
<protein>
    <recommendedName>
        <fullName evidence="4">Hint domain-containing protein</fullName>
    </recommendedName>
</protein>
<evidence type="ECO:0000256" key="1">
    <source>
        <dbReference type="SAM" id="SignalP"/>
    </source>
</evidence>
<feature type="chain" id="PRO_5024348319" description="Hint domain-containing protein" evidence="1">
    <location>
        <begin position="27"/>
        <end position="194"/>
    </location>
</feature>
<dbReference type="Gene3D" id="2.170.16.10">
    <property type="entry name" value="Hedgehog/Intein (Hint) domain"/>
    <property type="match status" value="1"/>
</dbReference>